<dbReference type="SUPFAM" id="SSF52540">
    <property type="entry name" value="P-loop containing nucleoside triphosphate hydrolases"/>
    <property type="match status" value="2"/>
</dbReference>
<evidence type="ECO:0000256" key="3">
    <source>
        <dbReference type="ARBA" id="ARBA00022741"/>
    </source>
</evidence>
<feature type="domain" description="DEAD-box RNA helicase Q" evidence="17">
    <location>
        <begin position="191"/>
        <end position="219"/>
    </location>
</feature>
<organism evidence="18 19">
    <name type="scientific">Tigriopus californicus</name>
    <name type="common">Marine copepod</name>
    <dbReference type="NCBI Taxonomy" id="6832"/>
    <lineage>
        <taxon>Eukaryota</taxon>
        <taxon>Metazoa</taxon>
        <taxon>Ecdysozoa</taxon>
        <taxon>Arthropoda</taxon>
        <taxon>Crustacea</taxon>
        <taxon>Multicrustacea</taxon>
        <taxon>Hexanauplia</taxon>
        <taxon>Copepoda</taxon>
        <taxon>Harpacticoida</taxon>
        <taxon>Harpacticidae</taxon>
        <taxon>Tigriopus</taxon>
    </lineage>
</organism>
<dbReference type="InterPro" id="IPR001650">
    <property type="entry name" value="Helicase_C-like"/>
</dbReference>
<proteinExistence type="inferred from homology"/>
<dbReference type="PANTHER" id="PTHR47958">
    <property type="entry name" value="ATP-DEPENDENT RNA HELICASE DBP3"/>
    <property type="match status" value="1"/>
</dbReference>
<dbReference type="GO" id="GO:0005524">
    <property type="term" value="F:ATP binding"/>
    <property type="evidence" value="ECO:0007669"/>
    <property type="project" value="UniProtKB-KW"/>
</dbReference>
<evidence type="ECO:0000313" key="18">
    <source>
        <dbReference type="EMBL" id="TRY72724.1"/>
    </source>
</evidence>
<feature type="region of interest" description="Disordered" evidence="14">
    <location>
        <begin position="1"/>
        <end position="36"/>
    </location>
</feature>
<keyword evidence="19" id="KW-1185">Reference proteome</keyword>
<evidence type="ECO:0000256" key="13">
    <source>
        <dbReference type="SAM" id="Coils"/>
    </source>
</evidence>
<keyword evidence="6" id="KW-0347">Helicase</keyword>
<comment type="caution">
    <text evidence="18">The sequence shown here is derived from an EMBL/GenBank/DDBJ whole genome shotgun (WGS) entry which is preliminary data.</text>
</comment>
<dbReference type="Pfam" id="PF00271">
    <property type="entry name" value="Helicase_C"/>
    <property type="match status" value="1"/>
</dbReference>
<dbReference type="Pfam" id="PF00270">
    <property type="entry name" value="DEAD"/>
    <property type="match status" value="1"/>
</dbReference>
<evidence type="ECO:0000256" key="8">
    <source>
        <dbReference type="ARBA" id="ARBA00022840"/>
    </source>
</evidence>
<dbReference type="InterPro" id="IPR044113">
    <property type="entry name" value="DEADc_DDX41"/>
</dbReference>
<keyword evidence="5" id="KW-0378">Hydrolase</keyword>
<dbReference type="CDD" id="cd17951">
    <property type="entry name" value="DEADc_DDX41"/>
    <property type="match status" value="1"/>
</dbReference>
<feature type="domain" description="Helicase ATP-binding" evidence="15">
    <location>
        <begin position="222"/>
        <end position="406"/>
    </location>
</feature>
<name>A0A553P4V3_TIGCA</name>
<dbReference type="PROSITE" id="PS51194">
    <property type="entry name" value="HELICASE_CTER"/>
    <property type="match status" value="1"/>
</dbReference>
<dbReference type="PROSITE" id="PS51192">
    <property type="entry name" value="HELICASE_ATP_BIND_1"/>
    <property type="match status" value="1"/>
</dbReference>
<keyword evidence="2" id="KW-0479">Metal-binding</keyword>
<evidence type="ECO:0000256" key="9">
    <source>
        <dbReference type="ARBA" id="ARBA00022884"/>
    </source>
</evidence>
<dbReference type="GO" id="GO:0005634">
    <property type="term" value="C:nucleus"/>
    <property type="evidence" value="ECO:0007669"/>
    <property type="project" value="UniProtKB-ARBA"/>
</dbReference>
<keyword evidence="9" id="KW-0694">RNA-binding</keyword>
<dbReference type="GO" id="GO:0008270">
    <property type="term" value="F:zinc ion binding"/>
    <property type="evidence" value="ECO:0007669"/>
    <property type="project" value="UniProtKB-KW"/>
</dbReference>
<sequence>MAECRSPKVKRYRRDEPKDSDNEDWAQDDDYQPYVPVKERRKQMLVKLGQVAIVKQEERTFTDRLSSGASSANEEETKEEIMKQEQEILAQSKQTSLLLQHSKLKKLAEARQETEMDRQLKEEEKLLEAVRENTALMGAAELAKGILYDKPLKTGWTLPKYILDLPEERHIALRKKQNILIEGENPPPPAKSFLDFKFPKGLQMALDEKGISKPSPIQMQGIPAILSGRDLIGIAYTGSGKTLVFVLPIIMFSLEQEKRLPFTRDEGPYGLIVVPSRELAKQIQENVEYFTSHLRREGMPELRSCLAIGGVPASESMDVIRRGVHIMVATPGRLIDMLNKKMVTLDVCRFLCLDEADRMIDMGFEDDMRTIFSYFKAQRQTLLFSATMPKKIQNFARSALVKPITVNVGRAGAASMNIVQEVEFIQTEAKIVYVLECLKKTAPPVLIFAEKKQDVDAIHEYLLIKGVAAAAIHGGKDQEERIKAVADFRSGSKDVLVATDVGSKGLDFPQIQHVINYDMPDDIENYVHRIGRTGRGNAKGHATTLINKSVDTAVLLDLKHLLIEGKQRVPPFLATLESEHERFLSAGDERGCSYCGGLGHRITACPKLDAVQHKKAANIGRKDYLASTSADY</sequence>
<dbReference type="FunFam" id="3.40.50.300:FF:000449">
    <property type="entry name" value="Probable ATP-dependent RNA helicase DDX41"/>
    <property type="match status" value="1"/>
</dbReference>
<feature type="domain" description="Helicase C-terminal" evidence="16">
    <location>
        <begin position="417"/>
        <end position="577"/>
    </location>
</feature>
<feature type="compositionally biased region" description="Acidic residues" evidence="14">
    <location>
        <begin position="21"/>
        <end position="31"/>
    </location>
</feature>
<dbReference type="FunFam" id="3.40.50.300:FF:000657">
    <property type="entry name" value="Probable ATP-dependent RNA helicase DDX41"/>
    <property type="match status" value="1"/>
</dbReference>
<keyword evidence="4" id="KW-0863">Zinc-finger</keyword>
<dbReference type="OMA" id="FKTIWTL"/>
<keyword evidence="7" id="KW-0862">Zinc</keyword>
<accession>A0A553P4V3</accession>
<evidence type="ECO:0000256" key="11">
    <source>
        <dbReference type="ARBA" id="ARBA00047984"/>
    </source>
</evidence>
<dbReference type="AlphaFoldDB" id="A0A553P4V3"/>
<dbReference type="SMART" id="SM00490">
    <property type="entry name" value="HELICc"/>
    <property type="match status" value="1"/>
</dbReference>
<evidence type="ECO:0000256" key="2">
    <source>
        <dbReference type="ARBA" id="ARBA00022723"/>
    </source>
</evidence>
<gene>
    <name evidence="18" type="ORF">TCAL_00268</name>
</gene>
<evidence type="ECO:0000259" key="16">
    <source>
        <dbReference type="PROSITE" id="PS51194"/>
    </source>
</evidence>
<dbReference type="Gene3D" id="3.40.50.300">
    <property type="entry name" value="P-loop containing nucleotide triphosphate hydrolases"/>
    <property type="match status" value="2"/>
</dbReference>
<protein>
    <recommendedName>
        <fullName evidence="1">RNA helicase</fullName>
        <ecNumber evidence="1">3.6.4.13</ecNumber>
    </recommendedName>
</protein>
<evidence type="ECO:0000259" key="17">
    <source>
        <dbReference type="PROSITE" id="PS51195"/>
    </source>
</evidence>
<dbReference type="GO" id="GO:0003723">
    <property type="term" value="F:RNA binding"/>
    <property type="evidence" value="ECO:0007669"/>
    <property type="project" value="UniProtKB-KW"/>
</dbReference>
<dbReference type="CDD" id="cd18787">
    <property type="entry name" value="SF2_C_DEAD"/>
    <property type="match status" value="1"/>
</dbReference>
<dbReference type="InterPro" id="IPR027417">
    <property type="entry name" value="P-loop_NTPase"/>
</dbReference>
<keyword evidence="3" id="KW-0547">Nucleotide-binding</keyword>
<dbReference type="EC" id="3.6.4.13" evidence="1"/>
<dbReference type="Proteomes" id="UP000318571">
    <property type="component" value="Chromosome 7"/>
</dbReference>
<keyword evidence="13" id="KW-0175">Coiled coil</keyword>
<comment type="similarity">
    <text evidence="10">Belongs to the DEAD box helicase family. DDX41 subfamily.</text>
</comment>
<keyword evidence="8" id="KW-0067">ATP-binding</keyword>
<dbReference type="OrthoDB" id="196131at2759"/>
<dbReference type="GO" id="GO:0008432">
    <property type="term" value="F:JUN kinase binding"/>
    <property type="evidence" value="ECO:0007669"/>
    <property type="project" value="UniProtKB-ARBA"/>
</dbReference>
<dbReference type="GO" id="GO:0016787">
    <property type="term" value="F:hydrolase activity"/>
    <property type="evidence" value="ECO:0007669"/>
    <property type="project" value="UniProtKB-KW"/>
</dbReference>
<dbReference type="GO" id="GO:0003724">
    <property type="term" value="F:RNA helicase activity"/>
    <property type="evidence" value="ECO:0007669"/>
    <property type="project" value="UniProtKB-EC"/>
</dbReference>
<evidence type="ECO:0000256" key="1">
    <source>
        <dbReference type="ARBA" id="ARBA00012552"/>
    </source>
</evidence>
<dbReference type="InterPro" id="IPR014014">
    <property type="entry name" value="RNA_helicase_DEAD_Q_motif"/>
</dbReference>
<comment type="catalytic activity">
    <reaction evidence="11">
        <text>ATP + H2O = ADP + phosphate + H(+)</text>
        <dbReference type="Rhea" id="RHEA:13065"/>
        <dbReference type="ChEBI" id="CHEBI:15377"/>
        <dbReference type="ChEBI" id="CHEBI:15378"/>
        <dbReference type="ChEBI" id="CHEBI:30616"/>
        <dbReference type="ChEBI" id="CHEBI:43474"/>
        <dbReference type="ChEBI" id="CHEBI:456216"/>
        <dbReference type="EC" id="3.6.4.13"/>
    </reaction>
</comment>
<dbReference type="SMART" id="SM00487">
    <property type="entry name" value="DEXDc"/>
    <property type="match status" value="1"/>
</dbReference>
<feature type="short sequence motif" description="Q motif" evidence="12">
    <location>
        <begin position="191"/>
        <end position="219"/>
    </location>
</feature>
<evidence type="ECO:0000256" key="7">
    <source>
        <dbReference type="ARBA" id="ARBA00022833"/>
    </source>
</evidence>
<dbReference type="InterPro" id="IPR011545">
    <property type="entry name" value="DEAD/DEAH_box_helicase_dom"/>
</dbReference>
<dbReference type="GO" id="GO:0000398">
    <property type="term" value="P:mRNA splicing, via spliceosome"/>
    <property type="evidence" value="ECO:0007669"/>
    <property type="project" value="InterPro"/>
</dbReference>
<reference evidence="18 19" key="1">
    <citation type="journal article" date="2018" name="Nat. Ecol. Evol.">
        <title>Genomic signatures of mitonuclear coevolution across populations of Tigriopus californicus.</title>
        <authorList>
            <person name="Barreto F.S."/>
            <person name="Watson E.T."/>
            <person name="Lima T.G."/>
            <person name="Willett C.S."/>
            <person name="Edmands S."/>
            <person name="Li W."/>
            <person name="Burton R.S."/>
        </authorList>
    </citation>
    <scope>NUCLEOTIDE SEQUENCE [LARGE SCALE GENOMIC DNA]</scope>
    <source>
        <strain evidence="18 19">San Diego</strain>
    </source>
</reference>
<evidence type="ECO:0000256" key="4">
    <source>
        <dbReference type="ARBA" id="ARBA00022771"/>
    </source>
</evidence>
<feature type="coiled-coil region" evidence="13">
    <location>
        <begin position="74"/>
        <end position="133"/>
    </location>
</feature>
<evidence type="ECO:0000313" key="19">
    <source>
        <dbReference type="Proteomes" id="UP000318571"/>
    </source>
</evidence>
<dbReference type="InterPro" id="IPR014001">
    <property type="entry name" value="Helicase_ATP-bd"/>
</dbReference>
<evidence type="ECO:0000256" key="6">
    <source>
        <dbReference type="ARBA" id="ARBA00022806"/>
    </source>
</evidence>
<evidence type="ECO:0000256" key="10">
    <source>
        <dbReference type="ARBA" id="ARBA00023594"/>
    </source>
</evidence>
<evidence type="ECO:0000259" key="15">
    <source>
        <dbReference type="PROSITE" id="PS51192"/>
    </source>
</evidence>
<evidence type="ECO:0000256" key="12">
    <source>
        <dbReference type="PROSITE-ProRule" id="PRU00552"/>
    </source>
</evidence>
<dbReference type="EMBL" id="VCGU01000008">
    <property type="protein sequence ID" value="TRY72724.1"/>
    <property type="molecule type" value="Genomic_DNA"/>
</dbReference>
<dbReference type="GO" id="GO:0043186">
    <property type="term" value="C:P granule"/>
    <property type="evidence" value="ECO:0007669"/>
    <property type="project" value="UniProtKB-ARBA"/>
</dbReference>
<evidence type="ECO:0000256" key="14">
    <source>
        <dbReference type="SAM" id="MobiDB-lite"/>
    </source>
</evidence>
<evidence type="ECO:0000256" key="5">
    <source>
        <dbReference type="ARBA" id="ARBA00022801"/>
    </source>
</evidence>
<dbReference type="PROSITE" id="PS51195">
    <property type="entry name" value="Q_MOTIF"/>
    <property type="match status" value="1"/>
</dbReference>
<dbReference type="STRING" id="6832.A0A553P4V3"/>